<evidence type="ECO:0000313" key="4">
    <source>
        <dbReference type="Proteomes" id="UP000176288"/>
    </source>
</evidence>
<feature type="region of interest" description="Disordered" evidence="1">
    <location>
        <begin position="353"/>
        <end position="372"/>
    </location>
</feature>
<reference evidence="3 4" key="1">
    <citation type="submission" date="2016-10" db="EMBL/GenBank/DDBJ databases">
        <title>Actinomyces aegypiusis sp. nov., isolated from the Aegypius monachus in Qinghai Tibet Plateau China.</title>
        <authorList>
            <person name="Wang Y."/>
        </authorList>
    </citation>
    <scope>NUCLEOTIDE SEQUENCE [LARGE SCALE GENOMIC DNA]</scope>
    <source>
        <strain evidence="3 4">VUL4_3</strain>
    </source>
</reference>
<keyword evidence="2" id="KW-0732">Signal</keyword>
<proteinExistence type="predicted"/>
<dbReference type="RefSeq" id="WP_071164345.1">
    <property type="nucleotide sequence ID" value="NZ_CP017812.1"/>
</dbReference>
<dbReference type="PROSITE" id="PS51257">
    <property type="entry name" value="PROKAR_LIPOPROTEIN"/>
    <property type="match status" value="1"/>
</dbReference>
<dbReference type="AlphaFoldDB" id="A0A1D9ML51"/>
<evidence type="ECO:0008006" key="5">
    <source>
        <dbReference type="Google" id="ProtNLM"/>
    </source>
</evidence>
<name>A0A1D9ML51_9ACTO</name>
<protein>
    <recommendedName>
        <fullName evidence="5">Lipoprotein</fullName>
    </recommendedName>
</protein>
<accession>A0A1D9ML51</accession>
<feature type="chain" id="PRO_5038353373" description="Lipoprotein" evidence="2">
    <location>
        <begin position="20"/>
        <end position="372"/>
    </location>
</feature>
<sequence>MKKPVALAVILMIAGTSLSGCYTLHNRATVRAVNKVIRAFPEISGQARGTLGPEGATKVATEIEVSNQIDPQVLNDFLSQYSALDWKGEMSSLQMKLKEDQVAVYLDKDPKPVEVWEKGIEFLRDFPHTKLNFYQEKIEMRSADAKQVAEVVTQLGKSYAKGAKYSLATSTYAPEAISFTVFFRNDKPLGGDWAKVQAQRLNNWWEQSQKIDHRLALYYRGSAPFSLNTPDRYTVVALGWFSGGYKLDDLVKDERRKANGLVPFDEELPTYLVAQQCEAVAKTDNAANEQKFPVYCGGNSNKFSFYWQLENQQLSTLLPLQLGKDFKKTIPGRLPFLNPVGIDRIPVDPHIPGAETENEPFTDEQRSALYIG</sequence>
<dbReference type="Proteomes" id="UP000176288">
    <property type="component" value="Chromosome"/>
</dbReference>
<feature type="signal peptide" evidence="2">
    <location>
        <begin position="1"/>
        <end position="19"/>
    </location>
</feature>
<evidence type="ECO:0000256" key="2">
    <source>
        <dbReference type="SAM" id="SignalP"/>
    </source>
</evidence>
<dbReference type="EMBL" id="CP017812">
    <property type="protein sequence ID" value="AOZ72880.1"/>
    <property type="molecule type" value="Genomic_DNA"/>
</dbReference>
<keyword evidence="4" id="KW-1185">Reference proteome</keyword>
<evidence type="ECO:0000313" key="3">
    <source>
        <dbReference type="EMBL" id="AOZ72880.1"/>
    </source>
</evidence>
<evidence type="ECO:0000256" key="1">
    <source>
        <dbReference type="SAM" id="MobiDB-lite"/>
    </source>
</evidence>
<dbReference type="KEGG" id="avu:BK816_05890"/>
<gene>
    <name evidence="3" type="ORF">BK816_05890</name>
</gene>
<organism evidence="3 4">
    <name type="scientific">Boudabousia tangfeifanii</name>
    <dbReference type="NCBI Taxonomy" id="1912795"/>
    <lineage>
        <taxon>Bacteria</taxon>
        <taxon>Bacillati</taxon>
        <taxon>Actinomycetota</taxon>
        <taxon>Actinomycetes</taxon>
        <taxon>Actinomycetales</taxon>
        <taxon>Actinomycetaceae</taxon>
        <taxon>Boudabousia</taxon>
    </lineage>
</organism>